<accession>B0SLE7</accession>
<feature type="domain" description="HTH tetR-type" evidence="3">
    <location>
        <begin position="23"/>
        <end position="83"/>
    </location>
</feature>
<dbReference type="InterPro" id="IPR009057">
    <property type="entry name" value="Homeodomain-like_sf"/>
</dbReference>
<dbReference type="RefSeq" id="WP_012389394.1">
    <property type="nucleotide sequence ID" value="NC_010602.1"/>
</dbReference>
<organism evidence="4 5">
    <name type="scientific">Leptospira biflexa serovar Patoc (strain Patoc 1 / ATCC 23582 / Paris)</name>
    <dbReference type="NCBI Taxonomy" id="456481"/>
    <lineage>
        <taxon>Bacteria</taxon>
        <taxon>Pseudomonadati</taxon>
        <taxon>Spirochaetota</taxon>
        <taxon>Spirochaetia</taxon>
        <taxon>Leptospirales</taxon>
        <taxon>Leptospiraceae</taxon>
        <taxon>Leptospira</taxon>
    </lineage>
</organism>
<dbReference type="HOGENOM" id="CLU_105025_0_0_12"/>
<dbReference type="EMBL" id="CP000786">
    <property type="protein sequence ID" value="ABZ98533.1"/>
    <property type="molecule type" value="Genomic_DNA"/>
</dbReference>
<keyword evidence="5" id="KW-1185">Reference proteome</keyword>
<proteinExistence type="predicted"/>
<keyword evidence="1 2" id="KW-0238">DNA-binding</keyword>
<dbReference type="Gene3D" id="1.10.357.10">
    <property type="entry name" value="Tetracycline Repressor, domain 2"/>
    <property type="match status" value="1"/>
</dbReference>
<dbReference type="SUPFAM" id="SSF46689">
    <property type="entry name" value="Homeodomain-like"/>
    <property type="match status" value="1"/>
</dbReference>
<name>B0SLE7_LEPBP</name>
<gene>
    <name evidence="4" type="ordered locus">LEPBI_I2444</name>
</gene>
<dbReference type="GO" id="GO:0003677">
    <property type="term" value="F:DNA binding"/>
    <property type="evidence" value="ECO:0007669"/>
    <property type="project" value="UniProtKB-UniRule"/>
</dbReference>
<dbReference type="PROSITE" id="PS50977">
    <property type="entry name" value="HTH_TETR_2"/>
    <property type="match status" value="1"/>
</dbReference>
<dbReference type="AlphaFoldDB" id="B0SLE7"/>
<dbReference type="BioCyc" id="LBIF456481:LEPBI_RS12060-MONOMER"/>
<feature type="DNA-binding region" description="H-T-H motif" evidence="2">
    <location>
        <begin position="46"/>
        <end position="65"/>
    </location>
</feature>
<evidence type="ECO:0000313" key="4">
    <source>
        <dbReference type="EMBL" id="ABZ98533.1"/>
    </source>
</evidence>
<evidence type="ECO:0000259" key="3">
    <source>
        <dbReference type="PROSITE" id="PS50977"/>
    </source>
</evidence>
<dbReference type="Pfam" id="PF00440">
    <property type="entry name" value="TetR_N"/>
    <property type="match status" value="1"/>
</dbReference>
<dbReference type="Proteomes" id="UP000001847">
    <property type="component" value="Chromosome I"/>
</dbReference>
<evidence type="ECO:0000256" key="2">
    <source>
        <dbReference type="PROSITE-ProRule" id="PRU00335"/>
    </source>
</evidence>
<reference evidence="4 5" key="1">
    <citation type="journal article" date="2008" name="PLoS ONE">
        <title>Genome sequence of the saprophyte Leptospira biflexa provides insights into the evolution of Leptospira and the pathogenesis of leptospirosis.</title>
        <authorList>
            <person name="Picardeau M."/>
            <person name="Bulach D.M."/>
            <person name="Bouchier C."/>
            <person name="Zuerner R.L."/>
            <person name="Zidane N."/>
            <person name="Wilson P.J."/>
            <person name="Creno S."/>
            <person name="Kuczek E.S."/>
            <person name="Bommezzadri S."/>
            <person name="Davis J.C."/>
            <person name="McGrath A."/>
            <person name="Johnson M.J."/>
            <person name="Boursaux-Eude C."/>
            <person name="Seemann T."/>
            <person name="Rouy Z."/>
            <person name="Coppel R.L."/>
            <person name="Rood J.I."/>
            <person name="Lajus A."/>
            <person name="Davies J.K."/>
            <person name="Medigue C."/>
            <person name="Adler B."/>
        </authorList>
    </citation>
    <scope>NUCLEOTIDE SEQUENCE [LARGE SCALE GENOMIC DNA]</scope>
    <source>
        <strain evidence="5">Patoc 1 / ATCC 23582 / Paris</strain>
    </source>
</reference>
<dbReference type="OrthoDB" id="9780824at2"/>
<evidence type="ECO:0000313" key="5">
    <source>
        <dbReference type="Proteomes" id="UP000001847"/>
    </source>
</evidence>
<dbReference type="KEGG" id="lbi:LEPBI_I2444"/>
<dbReference type="STRING" id="456481.LEPBI_I2444"/>
<protein>
    <recommendedName>
        <fullName evidence="3">HTH tetR-type domain-containing protein</fullName>
    </recommendedName>
</protein>
<evidence type="ECO:0000256" key="1">
    <source>
        <dbReference type="ARBA" id="ARBA00023125"/>
    </source>
</evidence>
<sequence>MPKNGNVSVDPLAKFPLKERKFARTRTNLTFGLLEFMESRSYDEIKITELCQYAEISEPTFYHYFPEKDDLILHYIQIWSLMVSVFAKKNRMAESGYGLILSLFRYTANESKKNPKILLEIISFQAKKKRKLQFKSLTDAERILLFPNHNGIETLPIGGIEMLLEKAMYLSKKNKELPNHTNWKHLSLAIASCFFGIPILAFQLNENLEKLWLETLNYIWLGAGGSIPKFSKKGVKV</sequence>
<dbReference type="InterPro" id="IPR001647">
    <property type="entry name" value="HTH_TetR"/>
</dbReference>